<comment type="caution">
    <text evidence="1">The sequence shown here is derived from an EMBL/GenBank/DDBJ whole genome shotgun (WGS) entry which is preliminary data.</text>
</comment>
<dbReference type="AlphaFoldDB" id="A0AAE1FIG3"/>
<evidence type="ECO:0000313" key="2">
    <source>
        <dbReference type="Proteomes" id="UP001286313"/>
    </source>
</evidence>
<name>A0AAE1FIG3_PETCI</name>
<evidence type="ECO:0000313" key="1">
    <source>
        <dbReference type="EMBL" id="KAK3874842.1"/>
    </source>
</evidence>
<protein>
    <submittedName>
        <fullName evidence="1">Uncharacterized protein</fullName>
    </submittedName>
</protein>
<dbReference type="EMBL" id="JAWQEG010002045">
    <property type="protein sequence ID" value="KAK3874842.1"/>
    <property type="molecule type" value="Genomic_DNA"/>
</dbReference>
<reference evidence="1" key="1">
    <citation type="submission" date="2023-10" db="EMBL/GenBank/DDBJ databases">
        <title>Genome assemblies of two species of porcelain crab, Petrolisthes cinctipes and Petrolisthes manimaculis (Anomura: Porcellanidae).</title>
        <authorList>
            <person name="Angst P."/>
        </authorList>
    </citation>
    <scope>NUCLEOTIDE SEQUENCE</scope>
    <source>
        <strain evidence="1">PB745_01</strain>
        <tissue evidence="1">Gill</tissue>
    </source>
</reference>
<accession>A0AAE1FIG3</accession>
<organism evidence="1 2">
    <name type="scientific">Petrolisthes cinctipes</name>
    <name type="common">Flat porcelain crab</name>
    <dbReference type="NCBI Taxonomy" id="88211"/>
    <lineage>
        <taxon>Eukaryota</taxon>
        <taxon>Metazoa</taxon>
        <taxon>Ecdysozoa</taxon>
        <taxon>Arthropoda</taxon>
        <taxon>Crustacea</taxon>
        <taxon>Multicrustacea</taxon>
        <taxon>Malacostraca</taxon>
        <taxon>Eumalacostraca</taxon>
        <taxon>Eucarida</taxon>
        <taxon>Decapoda</taxon>
        <taxon>Pleocyemata</taxon>
        <taxon>Anomura</taxon>
        <taxon>Galatheoidea</taxon>
        <taxon>Porcellanidae</taxon>
        <taxon>Petrolisthes</taxon>
    </lineage>
</organism>
<sequence>MSSLYSAHHIPFLNTFLPSLYTLTKYRPSLCTPHIFVPTSDPPPFLVILSHFPPPSFFPTPSYIPNPLLIPLLPTPNWIPYTSIPTLSLNHFPHSLQYPHTPASSTLSFPHSLPTPYTHLHPQPSPSLTPYHTLHTPASSTLSSLLTTPYTHLLPTSLLSSSPAHHPTPPDWPATPHTPASPVLALSPTLCKWAASRALACLPNMFHFHFTKYCYSLVD</sequence>
<keyword evidence="2" id="KW-1185">Reference proteome</keyword>
<gene>
    <name evidence="1" type="ORF">Pcinc_020247</name>
</gene>
<proteinExistence type="predicted"/>
<dbReference type="Proteomes" id="UP001286313">
    <property type="component" value="Unassembled WGS sequence"/>
</dbReference>